<evidence type="ECO:0000313" key="2">
    <source>
        <dbReference type="EMBL" id="BAC66775.1"/>
    </source>
</evidence>
<feature type="region of interest" description="Disordered" evidence="1">
    <location>
        <begin position="1"/>
        <end position="80"/>
    </location>
</feature>
<dbReference type="EMBL" id="AP005526">
    <property type="protein sequence ID" value="BAD33535.1"/>
    <property type="molecule type" value="Genomic_DNA"/>
</dbReference>
<dbReference type="Proteomes" id="UP000000763">
    <property type="component" value="Chromosome 8"/>
</dbReference>
<dbReference type="AlphaFoldDB" id="Q84UL0"/>
<sequence>MAPYDGRRPEAGASRDGGRWQGLRATAAGDRGFPRRRPTAGASRDCGRQRQELLATAADGGGFARRWPGEGLPTTAADGNDTDGGGFGLWLRAALAEHGTSQEIRLTIDSISLLVLPCRTPVRPKLLATAGVLRPRVCCRFGAG</sequence>
<dbReference type="EMBL" id="AP005506">
    <property type="protein sequence ID" value="BAC66775.1"/>
    <property type="molecule type" value="Genomic_DNA"/>
</dbReference>
<reference evidence="3" key="1">
    <citation type="submission" date="2002-07" db="EMBL/GenBank/DDBJ databases">
        <title>Oryza sativa nipponbare(GA3) genomic DNA, chromosome 8, PAC clone:P0571B09.</title>
        <authorList>
            <person name="Sasaki T."/>
            <person name="Matsumoto T."/>
            <person name="Katayose Y."/>
        </authorList>
    </citation>
    <scope>NUCLEOTIDE SEQUENCE</scope>
</reference>
<proteinExistence type="predicted"/>
<evidence type="ECO:0000313" key="3">
    <source>
        <dbReference type="EMBL" id="BAD33535.1"/>
    </source>
</evidence>
<reference evidence="4" key="4">
    <citation type="journal article" date="2008" name="Nucleic Acids Res.">
        <title>The rice annotation project database (RAP-DB): 2008 update.</title>
        <authorList>
            <consortium name="The rice annotation project (RAP)"/>
        </authorList>
    </citation>
    <scope>GENOME REANNOTATION</scope>
    <source>
        <strain evidence="4">cv. Nipponbare</strain>
    </source>
</reference>
<feature type="compositionally biased region" description="Basic and acidic residues" evidence="1">
    <location>
        <begin position="1"/>
        <end position="10"/>
    </location>
</feature>
<evidence type="ECO:0000313" key="4">
    <source>
        <dbReference type="Proteomes" id="UP000000763"/>
    </source>
</evidence>
<evidence type="ECO:0000256" key="1">
    <source>
        <dbReference type="SAM" id="MobiDB-lite"/>
    </source>
</evidence>
<gene>
    <name evidence="2" type="primary">P0665F09.136</name>
    <name evidence="3" type="synonym">P0571B09.122</name>
</gene>
<reference evidence="2" key="2">
    <citation type="submission" date="2002-07" db="EMBL/GenBank/DDBJ databases">
        <title>Oryza sativa nipponbare(GA3) genomic DNA, chromosome 8, PAC clone:P0665F09.</title>
        <authorList>
            <person name="Sasaki T."/>
            <person name="Matsumoto T."/>
            <person name="Katayose Y."/>
        </authorList>
    </citation>
    <scope>NUCLEOTIDE SEQUENCE</scope>
</reference>
<name>Q84UL0_ORYSJ</name>
<organism evidence="2 4">
    <name type="scientific">Oryza sativa subsp. japonica</name>
    <name type="common">Rice</name>
    <dbReference type="NCBI Taxonomy" id="39947"/>
    <lineage>
        <taxon>Eukaryota</taxon>
        <taxon>Viridiplantae</taxon>
        <taxon>Streptophyta</taxon>
        <taxon>Embryophyta</taxon>
        <taxon>Tracheophyta</taxon>
        <taxon>Spermatophyta</taxon>
        <taxon>Magnoliopsida</taxon>
        <taxon>Liliopsida</taxon>
        <taxon>Poales</taxon>
        <taxon>Poaceae</taxon>
        <taxon>BOP clade</taxon>
        <taxon>Oryzoideae</taxon>
        <taxon>Oryzeae</taxon>
        <taxon>Oryzinae</taxon>
        <taxon>Oryza</taxon>
        <taxon>Oryza sativa</taxon>
    </lineage>
</organism>
<protein>
    <submittedName>
        <fullName evidence="2">Uncharacterized protein</fullName>
    </submittedName>
</protein>
<accession>Q84UL0</accession>
<reference evidence="4" key="3">
    <citation type="journal article" date="2005" name="Nature">
        <title>The map-based sequence of the rice genome.</title>
        <authorList>
            <consortium name="International rice genome sequencing project (IRGSP)"/>
            <person name="Matsumoto T."/>
            <person name="Wu J."/>
            <person name="Kanamori H."/>
            <person name="Katayose Y."/>
            <person name="Fujisawa M."/>
            <person name="Namiki N."/>
            <person name="Mizuno H."/>
            <person name="Yamamoto K."/>
            <person name="Antonio B.A."/>
            <person name="Baba T."/>
            <person name="Sakata K."/>
            <person name="Nagamura Y."/>
            <person name="Aoki H."/>
            <person name="Arikawa K."/>
            <person name="Arita K."/>
            <person name="Bito T."/>
            <person name="Chiden Y."/>
            <person name="Fujitsuka N."/>
            <person name="Fukunaka R."/>
            <person name="Hamada M."/>
            <person name="Harada C."/>
            <person name="Hayashi A."/>
            <person name="Hijishita S."/>
            <person name="Honda M."/>
            <person name="Hosokawa S."/>
            <person name="Ichikawa Y."/>
            <person name="Idonuma A."/>
            <person name="Iijima M."/>
            <person name="Ikeda M."/>
            <person name="Ikeno M."/>
            <person name="Ito K."/>
            <person name="Ito S."/>
            <person name="Ito T."/>
            <person name="Ito Y."/>
            <person name="Ito Y."/>
            <person name="Iwabuchi A."/>
            <person name="Kamiya K."/>
            <person name="Karasawa W."/>
            <person name="Kurita K."/>
            <person name="Katagiri S."/>
            <person name="Kikuta A."/>
            <person name="Kobayashi H."/>
            <person name="Kobayashi N."/>
            <person name="Machita K."/>
            <person name="Maehara T."/>
            <person name="Masukawa M."/>
            <person name="Mizubayashi T."/>
            <person name="Mukai Y."/>
            <person name="Nagasaki H."/>
            <person name="Nagata Y."/>
            <person name="Naito S."/>
            <person name="Nakashima M."/>
            <person name="Nakama Y."/>
            <person name="Nakamichi Y."/>
            <person name="Nakamura M."/>
            <person name="Meguro A."/>
            <person name="Negishi M."/>
            <person name="Ohta I."/>
            <person name="Ohta T."/>
            <person name="Okamoto M."/>
            <person name="Ono N."/>
            <person name="Saji S."/>
            <person name="Sakaguchi M."/>
            <person name="Sakai K."/>
            <person name="Shibata M."/>
            <person name="Shimokawa T."/>
            <person name="Song J."/>
            <person name="Takazaki Y."/>
            <person name="Terasawa K."/>
            <person name="Tsugane M."/>
            <person name="Tsuji K."/>
            <person name="Ueda S."/>
            <person name="Waki K."/>
            <person name="Yamagata H."/>
            <person name="Yamamoto M."/>
            <person name="Yamamoto S."/>
            <person name="Yamane H."/>
            <person name="Yoshiki S."/>
            <person name="Yoshihara R."/>
            <person name="Yukawa K."/>
            <person name="Zhong H."/>
            <person name="Yano M."/>
            <person name="Yuan Q."/>
            <person name="Ouyang S."/>
            <person name="Liu J."/>
            <person name="Jones K.M."/>
            <person name="Gansberger K."/>
            <person name="Moffat K."/>
            <person name="Hill J."/>
            <person name="Bera J."/>
            <person name="Fadrosh D."/>
            <person name="Jin S."/>
            <person name="Johri S."/>
            <person name="Kim M."/>
            <person name="Overton L."/>
            <person name="Reardon M."/>
            <person name="Tsitrin T."/>
            <person name="Vuong H."/>
            <person name="Weaver B."/>
            <person name="Ciecko A."/>
            <person name="Tallon L."/>
            <person name="Jackson J."/>
            <person name="Pai G."/>
            <person name="Aken S.V."/>
            <person name="Utterback T."/>
            <person name="Reidmuller S."/>
            <person name="Feldblyum T."/>
            <person name="Hsiao J."/>
            <person name="Zismann V."/>
            <person name="Iobst S."/>
            <person name="de Vazeille A.R."/>
            <person name="Buell C.R."/>
            <person name="Ying K."/>
            <person name="Li Y."/>
            <person name="Lu T."/>
            <person name="Huang Y."/>
            <person name="Zhao Q."/>
            <person name="Feng Q."/>
            <person name="Zhang L."/>
            <person name="Zhu J."/>
            <person name="Weng Q."/>
            <person name="Mu J."/>
            <person name="Lu Y."/>
            <person name="Fan D."/>
            <person name="Liu Y."/>
            <person name="Guan J."/>
            <person name="Zhang Y."/>
            <person name="Yu S."/>
            <person name="Liu X."/>
            <person name="Zhang Y."/>
            <person name="Hong G."/>
            <person name="Han B."/>
            <person name="Choisne N."/>
            <person name="Demange N."/>
            <person name="Orjeda G."/>
            <person name="Samain S."/>
            <person name="Cattolico L."/>
            <person name="Pelletier E."/>
            <person name="Couloux A."/>
            <person name="Segurens B."/>
            <person name="Wincker P."/>
            <person name="D'Hont A."/>
            <person name="Scarpelli C."/>
            <person name="Weissenbach J."/>
            <person name="Salanoubat M."/>
            <person name="Quetier F."/>
            <person name="Yu Y."/>
            <person name="Kim H.R."/>
            <person name="Rambo T."/>
            <person name="Currie J."/>
            <person name="Collura K."/>
            <person name="Luo M."/>
            <person name="Yang T."/>
            <person name="Ammiraju J.S.S."/>
            <person name="Engler F."/>
            <person name="Soderlund C."/>
            <person name="Wing R.A."/>
            <person name="Palmer L.E."/>
            <person name="de la Bastide M."/>
            <person name="Spiegel L."/>
            <person name="Nascimento L."/>
            <person name="Zutavern T."/>
            <person name="O'Shaughnessy A."/>
            <person name="Dike S."/>
            <person name="Dedhia N."/>
            <person name="Preston R."/>
            <person name="Balija V."/>
            <person name="McCombie W.R."/>
            <person name="Chow T."/>
            <person name="Chen H."/>
            <person name="Chung M."/>
            <person name="Chen C."/>
            <person name="Shaw J."/>
            <person name="Wu H."/>
            <person name="Hsiao K."/>
            <person name="Chao Y."/>
            <person name="Chu M."/>
            <person name="Cheng C."/>
            <person name="Hour A."/>
            <person name="Lee P."/>
            <person name="Lin S."/>
            <person name="Lin Y."/>
            <person name="Liou J."/>
            <person name="Liu S."/>
            <person name="Hsing Y."/>
            <person name="Raghuvanshi S."/>
            <person name="Mohanty A."/>
            <person name="Bharti A.K."/>
            <person name="Gaur A."/>
            <person name="Gupta V."/>
            <person name="Kumar D."/>
            <person name="Ravi V."/>
            <person name="Vij S."/>
            <person name="Kapur A."/>
            <person name="Khurana P."/>
            <person name="Khurana P."/>
            <person name="Khurana J.P."/>
            <person name="Tyagi A.K."/>
            <person name="Gaikwad K."/>
            <person name="Singh A."/>
            <person name="Dalal V."/>
            <person name="Srivastava S."/>
            <person name="Dixit A."/>
            <person name="Pal A.K."/>
            <person name="Ghazi I.A."/>
            <person name="Yadav M."/>
            <person name="Pandit A."/>
            <person name="Bhargava A."/>
            <person name="Sureshbabu K."/>
            <person name="Batra K."/>
            <person name="Sharma T.R."/>
            <person name="Mohapatra T."/>
            <person name="Singh N.K."/>
            <person name="Messing J."/>
            <person name="Nelson A.B."/>
            <person name="Fuks G."/>
            <person name="Kavchok S."/>
            <person name="Keizer G."/>
            <person name="Linton E."/>
            <person name="Llaca V."/>
            <person name="Song R."/>
            <person name="Tanyolac B."/>
            <person name="Young S."/>
            <person name="Ho-Il K."/>
            <person name="Hahn J.H."/>
            <person name="Sangsakoo G."/>
            <person name="Vanavichit A."/>
            <person name="de Mattos Luiz.A.T."/>
            <person name="Zimmer P.D."/>
            <person name="Malone G."/>
            <person name="Dellagostin O."/>
            <person name="de Oliveira A.C."/>
            <person name="Bevan M."/>
            <person name="Bancroft I."/>
            <person name="Minx P."/>
            <person name="Cordum H."/>
            <person name="Wilson R."/>
            <person name="Cheng Z."/>
            <person name="Jin W."/>
            <person name="Jiang J."/>
            <person name="Leong S.A."/>
            <person name="Iwama H."/>
            <person name="Gojobori T."/>
            <person name="Itoh T."/>
            <person name="Niimura Y."/>
            <person name="Fujii Y."/>
            <person name="Habara T."/>
            <person name="Sakai H."/>
            <person name="Sato Y."/>
            <person name="Wilson G."/>
            <person name="Kumar K."/>
            <person name="McCouch S."/>
            <person name="Juretic N."/>
            <person name="Hoen D."/>
            <person name="Wright S."/>
            <person name="Bruskiewich R."/>
            <person name="Bureau T."/>
            <person name="Miyao A."/>
            <person name="Hirochika H."/>
            <person name="Nishikawa T."/>
            <person name="Kadowaki K."/>
            <person name="Sugiura M."/>
            <person name="Burr B."/>
            <person name="Sasaki T."/>
        </authorList>
    </citation>
    <scope>NUCLEOTIDE SEQUENCE [LARGE SCALE GENOMIC DNA]</scope>
    <source>
        <strain evidence="4">cv. Nipponbare</strain>
    </source>
</reference>